<comment type="caution">
    <text evidence="13">The sequence shown here is derived from an EMBL/GenBank/DDBJ whole genome shotgun (WGS) entry which is preliminary data.</text>
</comment>
<keyword evidence="2 8" id="KW-0813">Transport</keyword>
<dbReference type="RefSeq" id="WP_116854261.1">
    <property type="nucleotide sequence ID" value="NZ_QTJV01000004.1"/>
</dbReference>
<evidence type="ECO:0000313" key="13">
    <source>
        <dbReference type="EMBL" id="RFM34679.1"/>
    </source>
</evidence>
<keyword evidence="4 8" id="KW-0812">Transmembrane</keyword>
<keyword evidence="14" id="KW-1185">Reference proteome</keyword>
<sequence length="1085" mass="119509">MSKHLKPSLVCLYLVLTISVSLPAKAQTNRNPTAVTMNVKNASLSYIIRQITKLTGIIIYFQDEDLNTFTHVTVQVQNKPISDLFHELLDSRGLAWTDVSTNVIAIRKNQQTDKQPISPSDTSFNISGHVTDVNNNALIGASVAIKGSGRGAITDLNGRFSIRGARPDDKLIVTYTGYLTKEIFLGGNKTINITLSIAENKLDETVVIAYGTTTQRVNTGTVAKVKAEEIETQPVSNPLAALEGRVSGMVITQSNGNAGGAVNIQIRGNNSISQGSAPLFLIDGVPFSNSYAGAQEVTLLSANGGQSPFASINPADIESIEILKDADATAIYGSRGANGVVLITTKKGHAGRTKVDANIYSGIGHVTNMIKMLNTPQYLQMRREAYKNDGLTPSGAAARDLLLWDTTRYTDWQKELIGNTSHITNGNITLSGGNENTQFLIGANYNHQTTVYPTSLADNRGGGYFNLTHRSGNNKFSASLNTSYTNDKNELPTLDLTNLIMLLPNNPSLYDSLGRLSWSEKGGTFNNPLAYLVSKNKTVTNNLISSANLKYNIIPGLDLKVNGGFNFLQVNQLFTNPVKAQNPNLFPVASATFGNTSTTTWIIEPQLNYSFNINNSKIDFLLGSTIQKTLTDQSRILASGFPNDELITAAAFATSVTSYTNIIDYRYQAFFGRATYNLKGKYLVNLTARRDGSSRFGPGKQFNTFGALGLGWVFSEEQFIKNSLSFLSYGKIRGSYGITGNDQIGDYQYRDNYTNSYYPYQGESGYIPSRLFNSDYAWERNKKIEGALELGFIDNRILLNVNYYRNRSNNQLINYKLPAQTGFTDILKNFDATVQNTGWEFELSSTNIQHQAIRWSTSLNLTIPKNKLVAFPGLENSTYANTLVIGQPIGIVKTIDFKGVDPTTGIYEFNGTNIPNDQVKINNLAPRLYGGIINNISYKNFDLSFLFQLVVKDGYSYNQINPPGTRNNQPIEVLNRWQKKGDETNIQRYTITGSAFTAYVNFLQYSDGTIANASYVRLKNTYLSYSLPATLSKKIGIQMLKVYLQGQNLLTFTKYKGLDPETNTFVGSNSLPTMRVWSAGLQVSL</sequence>
<dbReference type="NCBIfam" id="TIGR04057">
    <property type="entry name" value="SusC_RagA_signa"/>
    <property type="match status" value="1"/>
</dbReference>
<evidence type="ECO:0000256" key="3">
    <source>
        <dbReference type="ARBA" id="ARBA00022452"/>
    </source>
</evidence>
<evidence type="ECO:0000256" key="10">
    <source>
        <dbReference type="SAM" id="SignalP"/>
    </source>
</evidence>
<dbReference type="NCBIfam" id="TIGR04056">
    <property type="entry name" value="OMP_RagA_SusC"/>
    <property type="match status" value="1"/>
</dbReference>
<keyword evidence="3 8" id="KW-1134">Transmembrane beta strand</keyword>
<dbReference type="EMBL" id="QTJV01000004">
    <property type="protein sequence ID" value="RFM34679.1"/>
    <property type="molecule type" value="Genomic_DNA"/>
</dbReference>
<evidence type="ECO:0000256" key="2">
    <source>
        <dbReference type="ARBA" id="ARBA00022448"/>
    </source>
</evidence>
<dbReference type="SUPFAM" id="SSF56935">
    <property type="entry name" value="Porins"/>
    <property type="match status" value="1"/>
</dbReference>
<dbReference type="Gene3D" id="3.55.50.30">
    <property type="match status" value="1"/>
</dbReference>
<dbReference type="Gene3D" id="2.60.40.1120">
    <property type="entry name" value="Carboxypeptidase-like, regulatory domain"/>
    <property type="match status" value="1"/>
</dbReference>
<evidence type="ECO:0000256" key="8">
    <source>
        <dbReference type="PROSITE-ProRule" id="PRU01360"/>
    </source>
</evidence>
<dbReference type="InterPro" id="IPR039426">
    <property type="entry name" value="TonB-dep_rcpt-like"/>
</dbReference>
<keyword evidence="5 9" id="KW-0798">TonB box</keyword>
<dbReference type="InterPro" id="IPR023997">
    <property type="entry name" value="TonB-dep_OMP_SusC/RagA_CS"/>
</dbReference>
<keyword evidence="13" id="KW-0675">Receptor</keyword>
<dbReference type="PROSITE" id="PS52016">
    <property type="entry name" value="TONB_DEPENDENT_REC_3"/>
    <property type="match status" value="1"/>
</dbReference>
<evidence type="ECO:0000256" key="1">
    <source>
        <dbReference type="ARBA" id="ARBA00004571"/>
    </source>
</evidence>
<dbReference type="InterPro" id="IPR036942">
    <property type="entry name" value="Beta-barrel_TonB_sf"/>
</dbReference>
<dbReference type="Gene3D" id="2.170.130.10">
    <property type="entry name" value="TonB-dependent receptor, plug domain"/>
    <property type="match status" value="1"/>
</dbReference>
<evidence type="ECO:0000259" key="11">
    <source>
        <dbReference type="Pfam" id="PF00593"/>
    </source>
</evidence>
<accession>A0A3E1P3B8</accession>
<name>A0A3E1P3B8_9BACT</name>
<feature type="domain" description="TonB-dependent receptor plug" evidence="12">
    <location>
        <begin position="218"/>
        <end position="340"/>
    </location>
</feature>
<dbReference type="AlphaFoldDB" id="A0A3E1P3B8"/>
<dbReference type="Proteomes" id="UP000261174">
    <property type="component" value="Unassembled WGS sequence"/>
</dbReference>
<proteinExistence type="inferred from homology"/>
<dbReference type="InterPro" id="IPR000531">
    <property type="entry name" value="Beta-barrel_TonB"/>
</dbReference>
<evidence type="ECO:0000256" key="9">
    <source>
        <dbReference type="RuleBase" id="RU003357"/>
    </source>
</evidence>
<dbReference type="InterPro" id="IPR008969">
    <property type="entry name" value="CarboxyPept-like_regulatory"/>
</dbReference>
<feature type="signal peptide" evidence="10">
    <location>
        <begin position="1"/>
        <end position="26"/>
    </location>
</feature>
<gene>
    <name evidence="13" type="ORF">DXN04_15555</name>
</gene>
<dbReference type="InterPro" id="IPR037066">
    <property type="entry name" value="Plug_dom_sf"/>
</dbReference>
<keyword evidence="7 8" id="KW-0998">Cell outer membrane</keyword>
<dbReference type="InterPro" id="IPR023996">
    <property type="entry name" value="TonB-dep_OMP_SusC/RagA"/>
</dbReference>
<dbReference type="InterPro" id="IPR012910">
    <property type="entry name" value="Plug_dom"/>
</dbReference>
<evidence type="ECO:0000256" key="7">
    <source>
        <dbReference type="ARBA" id="ARBA00023237"/>
    </source>
</evidence>
<organism evidence="13 14">
    <name type="scientific">Chitinophaga silvisoli</name>
    <dbReference type="NCBI Taxonomy" id="2291814"/>
    <lineage>
        <taxon>Bacteria</taxon>
        <taxon>Pseudomonadati</taxon>
        <taxon>Bacteroidota</taxon>
        <taxon>Chitinophagia</taxon>
        <taxon>Chitinophagales</taxon>
        <taxon>Chitinophagaceae</taxon>
        <taxon>Chitinophaga</taxon>
    </lineage>
</organism>
<evidence type="ECO:0000259" key="12">
    <source>
        <dbReference type="Pfam" id="PF07715"/>
    </source>
</evidence>
<keyword evidence="10" id="KW-0732">Signal</keyword>
<keyword evidence="6 8" id="KW-0472">Membrane</keyword>
<reference evidence="13 14" key="1">
    <citation type="submission" date="2018-08" db="EMBL/GenBank/DDBJ databases">
        <title>Chitinophaga sp. K20C18050901, a novel bacterium isolated from forest soil.</title>
        <authorList>
            <person name="Wang C."/>
        </authorList>
    </citation>
    <scope>NUCLEOTIDE SEQUENCE [LARGE SCALE GENOMIC DNA]</scope>
    <source>
        <strain evidence="13 14">K20C18050901</strain>
    </source>
</reference>
<protein>
    <submittedName>
        <fullName evidence="13">TonB-dependent receptor</fullName>
    </submittedName>
</protein>
<comment type="subcellular location">
    <subcellularLocation>
        <location evidence="1 8">Cell outer membrane</location>
        <topology evidence="1 8">Multi-pass membrane protein</topology>
    </subcellularLocation>
</comment>
<evidence type="ECO:0000256" key="4">
    <source>
        <dbReference type="ARBA" id="ARBA00022692"/>
    </source>
</evidence>
<dbReference type="Pfam" id="PF07715">
    <property type="entry name" value="Plug"/>
    <property type="match status" value="1"/>
</dbReference>
<dbReference type="Pfam" id="PF13715">
    <property type="entry name" value="CarbopepD_reg_2"/>
    <property type="match status" value="1"/>
</dbReference>
<comment type="similarity">
    <text evidence="8 9">Belongs to the TonB-dependent receptor family.</text>
</comment>
<evidence type="ECO:0000256" key="5">
    <source>
        <dbReference type="ARBA" id="ARBA00023077"/>
    </source>
</evidence>
<dbReference type="OrthoDB" id="9768177at2"/>
<dbReference type="SUPFAM" id="SSF49464">
    <property type="entry name" value="Carboxypeptidase regulatory domain-like"/>
    <property type="match status" value="1"/>
</dbReference>
<feature type="domain" description="TonB-dependent receptor-like beta-barrel" evidence="11">
    <location>
        <begin position="520"/>
        <end position="1049"/>
    </location>
</feature>
<dbReference type="Pfam" id="PF00593">
    <property type="entry name" value="TonB_dep_Rec_b-barrel"/>
    <property type="match status" value="1"/>
</dbReference>
<evidence type="ECO:0000256" key="6">
    <source>
        <dbReference type="ARBA" id="ARBA00023136"/>
    </source>
</evidence>
<dbReference type="Gene3D" id="2.40.170.20">
    <property type="entry name" value="TonB-dependent receptor, beta-barrel domain"/>
    <property type="match status" value="1"/>
</dbReference>
<evidence type="ECO:0000313" key="14">
    <source>
        <dbReference type="Proteomes" id="UP000261174"/>
    </source>
</evidence>
<feature type="chain" id="PRO_5017751955" evidence="10">
    <location>
        <begin position="27"/>
        <end position="1085"/>
    </location>
</feature>
<dbReference type="GO" id="GO:0009279">
    <property type="term" value="C:cell outer membrane"/>
    <property type="evidence" value="ECO:0007669"/>
    <property type="project" value="UniProtKB-SubCell"/>
</dbReference>